<evidence type="ECO:0000313" key="2">
    <source>
        <dbReference type="EMBL" id="PZE16623.1"/>
    </source>
</evidence>
<dbReference type="EMBL" id="QKSB01000007">
    <property type="protein sequence ID" value="PZE16623.1"/>
    <property type="molecule type" value="Genomic_DNA"/>
</dbReference>
<accession>A0A2W1NC13</accession>
<sequence length="256" mass="28102">MKKLIFSFVLLSSLSAWSQSNAVKLTLPPVKLGLANNIGIGYERKLTDALAIGVKVNFSTKKAAPLSGVLTDFAKEQLDDASVNTDIFNNKFKSSGLSFELKYFPGKKALKGFYLAPYFGIQKGTLAEFSFDFPDKDNPGLTHGGDVNIGFNFVGGGIGIGNQWIIADRLSIDVLWVGLGVGSNKFIIEGTEQAGEEVDFENIDKDVTDFINAQEGYVKKYVEKIESEYTDDYIKLTSKNLIPYSKLLNISIGFTF</sequence>
<protein>
    <recommendedName>
        <fullName evidence="4">DUF3575 domain-containing protein</fullName>
    </recommendedName>
</protein>
<evidence type="ECO:0008006" key="4">
    <source>
        <dbReference type="Google" id="ProtNLM"/>
    </source>
</evidence>
<comment type="caution">
    <text evidence="2">The sequence shown here is derived from an EMBL/GenBank/DDBJ whole genome shotgun (WGS) entry which is preliminary data.</text>
</comment>
<dbReference type="InterPro" id="IPR021958">
    <property type="entry name" value="DUF3575"/>
</dbReference>
<proteinExistence type="predicted"/>
<feature type="signal peptide" evidence="1">
    <location>
        <begin position="1"/>
        <end position="18"/>
    </location>
</feature>
<dbReference type="RefSeq" id="WP_111063639.1">
    <property type="nucleotide sequence ID" value="NZ_JBHUCU010000017.1"/>
</dbReference>
<reference evidence="2 3" key="1">
    <citation type="submission" date="2018-06" db="EMBL/GenBank/DDBJ databases">
        <title>The draft genome sequence of Crocinitomix sp. SM1701.</title>
        <authorList>
            <person name="Zhang X."/>
        </authorList>
    </citation>
    <scope>NUCLEOTIDE SEQUENCE [LARGE SCALE GENOMIC DNA]</scope>
    <source>
        <strain evidence="2 3">SM1701</strain>
    </source>
</reference>
<dbReference type="AlphaFoldDB" id="A0A2W1NC13"/>
<keyword evidence="3" id="KW-1185">Reference proteome</keyword>
<dbReference type="Proteomes" id="UP000249248">
    <property type="component" value="Unassembled WGS sequence"/>
</dbReference>
<name>A0A2W1NC13_9FLAO</name>
<keyword evidence="1" id="KW-0732">Signal</keyword>
<dbReference type="Pfam" id="PF12099">
    <property type="entry name" value="DUF3575"/>
    <property type="match status" value="1"/>
</dbReference>
<organism evidence="2 3">
    <name type="scientific">Putridiphycobacter roseus</name>
    <dbReference type="NCBI Taxonomy" id="2219161"/>
    <lineage>
        <taxon>Bacteria</taxon>
        <taxon>Pseudomonadati</taxon>
        <taxon>Bacteroidota</taxon>
        <taxon>Flavobacteriia</taxon>
        <taxon>Flavobacteriales</taxon>
        <taxon>Crocinitomicaceae</taxon>
        <taxon>Putridiphycobacter</taxon>
    </lineage>
</organism>
<evidence type="ECO:0000313" key="3">
    <source>
        <dbReference type="Proteomes" id="UP000249248"/>
    </source>
</evidence>
<dbReference type="OrthoDB" id="1467288at2"/>
<gene>
    <name evidence="2" type="ORF">DNU06_12270</name>
</gene>
<evidence type="ECO:0000256" key="1">
    <source>
        <dbReference type="SAM" id="SignalP"/>
    </source>
</evidence>
<feature type="chain" id="PRO_5016132887" description="DUF3575 domain-containing protein" evidence="1">
    <location>
        <begin position="19"/>
        <end position="256"/>
    </location>
</feature>